<gene>
    <name evidence="3" type="ORF">EJB05_05696</name>
</gene>
<feature type="compositionally biased region" description="Basic and acidic residues" evidence="1">
    <location>
        <begin position="76"/>
        <end position="95"/>
    </location>
</feature>
<keyword evidence="4" id="KW-1185">Reference proteome</keyword>
<reference evidence="3 4" key="1">
    <citation type="journal article" date="2019" name="Sci. Rep.">
        <title>A high-quality genome of Eragrostis curvula grass provides insights into Poaceae evolution and supports new strategies to enhance forage quality.</title>
        <authorList>
            <person name="Carballo J."/>
            <person name="Santos B.A.C.M."/>
            <person name="Zappacosta D."/>
            <person name="Garbus I."/>
            <person name="Selva J.P."/>
            <person name="Gallo C.A."/>
            <person name="Diaz A."/>
            <person name="Albertini E."/>
            <person name="Caccamo M."/>
            <person name="Echenique V."/>
        </authorList>
    </citation>
    <scope>NUCLEOTIDE SEQUENCE [LARGE SCALE GENOMIC DNA]</scope>
    <source>
        <strain evidence="4">cv. Victoria</strain>
        <tissue evidence="3">Leaf</tissue>
    </source>
</reference>
<feature type="region of interest" description="Disordered" evidence="1">
    <location>
        <begin position="136"/>
        <end position="194"/>
    </location>
</feature>
<organism evidence="3 4">
    <name type="scientific">Eragrostis curvula</name>
    <name type="common">weeping love grass</name>
    <dbReference type="NCBI Taxonomy" id="38414"/>
    <lineage>
        <taxon>Eukaryota</taxon>
        <taxon>Viridiplantae</taxon>
        <taxon>Streptophyta</taxon>
        <taxon>Embryophyta</taxon>
        <taxon>Tracheophyta</taxon>
        <taxon>Spermatophyta</taxon>
        <taxon>Magnoliopsida</taxon>
        <taxon>Liliopsida</taxon>
        <taxon>Poales</taxon>
        <taxon>Poaceae</taxon>
        <taxon>PACMAD clade</taxon>
        <taxon>Chloridoideae</taxon>
        <taxon>Eragrostideae</taxon>
        <taxon>Eragrostidinae</taxon>
        <taxon>Eragrostis</taxon>
    </lineage>
</organism>
<evidence type="ECO:0000256" key="1">
    <source>
        <dbReference type="SAM" id="MobiDB-lite"/>
    </source>
</evidence>
<feature type="signal peptide" evidence="2">
    <location>
        <begin position="1"/>
        <end position="22"/>
    </location>
</feature>
<dbReference type="AlphaFoldDB" id="A0A5J9WE76"/>
<dbReference type="EMBL" id="RWGY01000004">
    <property type="protein sequence ID" value="TVU46177.1"/>
    <property type="molecule type" value="Genomic_DNA"/>
</dbReference>
<accession>A0A5J9WE76</accession>
<proteinExistence type="predicted"/>
<dbReference type="Gramene" id="TVU46177">
    <property type="protein sequence ID" value="TVU46177"/>
    <property type="gene ID" value="EJB05_05696"/>
</dbReference>
<feature type="compositionally biased region" description="Low complexity" evidence="1">
    <location>
        <begin position="237"/>
        <end position="249"/>
    </location>
</feature>
<name>A0A5J9WE76_9POAL</name>
<feature type="region of interest" description="Disordered" evidence="1">
    <location>
        <begin position="76"/>
        <end position="102"/>
    </location>
</feature>
<dbReference type="Proteomes" id="UP000324897">
    <property type="component" value="Chromosome 5"/>
</dbReference>
<keyword evidence="2" id="KW-0732">Signal</keyword>
<feature type="chain" id="PRO_5023827728" evidence="2">
    <location>
        <begin position="23"/>
        <end position="342"/>
    </location>
</feature>
<feature type="region of interest" description="Disordered" evidence="1">
    <location>
        <begin position="219"/>
        <end position="265"/>
    </location>
</feature>
<comment type="caution">
    <text evidence="3">The sequence shown here is derived from an EMBL/GenBank/DDBJ whole genome shotgun (WGS) entry which is preliminary data.</text>
</comment>
<protein>
    <submittedName>
        <fullName evidence="3">Uncharacterized protein</fullName>
    </submittedName>
</protein>
<evidence type="ECO:0000313" key="3">
    <source>
        <dbReference type="EMBL" id="TVU46177.1"/>
    </source>
</evidence>
<feature type="compositionally biased region" description="Basic residues" evidence="1">
    <location>
        <begin position="162"/>
        <end position="174"/>
    </location>
</feature>
<sequence>MKMVQALLHSVLHLWIFKSIRFVCLITDGGRSMLRCRKKKRPFFLRDNVRLGNLRQSTPAATNMPGAKAGDALDDDVGHHGNWESDETDRTHFGEEDLDAADPDIQFPNRLRIHRRGPCLRWRGGRSTCIWSKSGEGAAAREEGAVGRGGGRDGFRGGATRGRGRFHGGARRRRDGASPASLLHGGAGNLARRRDQRSLGSSSWWCARRLHQRRGGAAALGFHSSPSAPPGSLHGVGASRSGRGRSSASPDAVDPWVAPGGSSTRIRRARPMHQRGSSIPLMVLIHVPVQSRMTEVVAHGRRGGSLVLINKMFCSEISLAIYCKESGSGIPLTIYGTELGQG</sequence>
<evidence type="ECO:0000256" key="2">
    <source>
        <dbReference type="SAM" id="SignalP"/>
    </source>
</evidence>
<feature type="compositionally biased region" description="Basic and acidic residues" evidence="1">
    <location>
        <begin position="139"/>
        <end position="155"/>
    </location>
</feature>
<evidence type="ECO:0000313" key="4">
    <source>
        <dbReference type="Proteomes" id="UP000324897"/>
    </source>
</evidence>